<evidence type="ECO:0000313" key="12">
    <source>
        <dbReference type="EMBL" id="TQV69643.1"/>
    </source>
</evidence>
<comment type="subcellular location">
    <subcellularLocation>
        <location evidence="1 8">Cell outer membrane</location>
        <topology evidence="1 8">Multi-pass membrane protein</topology>
    </subcellularLocation>
</comment>
<dbReference type="PANTHER" id="PTHR30069">
    <property type="entry name" value="TONB-DEPENDENT OUTER MEMBRANE RECEPTOR"/>
    <property type="match status" value="1"/>
</dbReference>
<dbReference type="InterPro" id="IPR039426">
    <property type="entry name" value="TonB-dep_rcpt-like"/>
</dbReference>
<evidence type="ECO:0000259" key="10">
    <source>
        <dbReference type="Pfam" id="PF00593"/>
    </source>
</evidence>
<dbReference type="PROSITE" id="PS52016">
    <property type="entry name" value="TONB_DEPENDENT_REC_3"/>
    <property type="match status" value="1"/>
</dbReference>
<dbReference type="AlphaFoldDB" id="A0A545SXF5"/>
<dbReference type="OrthoDB" id="5332150at2"/>
<evidence type="ECO:0000256" key="8">
    <source>
        <dbReference type="PROSITE-ProRule" id="PRU01360"/>
    </source>
</evidence>
<dbReference type="InterPro" id="IPR000531">
    <property type="entry name" value="Beta-barrel_TonB"/>
</dbReference>
<keyword evidence="7 8" id="KW-0998">Cell outer membrane</keyword>
<dbReference type="InterPro" id="IPR012910">
    <property type="entry name" value="Plug_dom"/>
</dbReference>
<proteinExistence type="inferred from homology"/>
<name>A0A545SXF5_9GAMM</name>
<dbReference type="InterPro" id="IPR037066">
    <property type="entry name" value="Plug_dom_sf"/>
</dbReference>
<evidence type="ECO:0000256" key="9">
    <source>
        <dbReference type="RuleBase" id="RU003357"/>
    </source>
</evidence>
<dbReference type="Gene3D" id="2.170.130.10">
    <property type="entry name" value="TonB-dependent receptor, plug domain"/>
    <property type="match status" value="1"/>
</dbReference>
<evidence type="ECO:0000256" key="2">
    <source>
        <dbReference type="ARBA" id="ARBA00022448"/>
    </source>
</evidence>
<protein>
    <submittedName>
        <fullName evidence="12">TonB-dependent receptor</fullName>
    </submittedName>
</protein>
<reference evidence="12 13" key="1">
    <citation type="submission" date="2019-06" db="EMBL/GenBank/DDBJ databases">
        <title>Whole genome sequence for Cellvibrionaceae sp. R142.</title>
        <authorList>
            <person name="Wang G."/>
        </authorList>
    </citation>
    <scope>NUCLEOTIDE SEQUENCE [LARGE SCALE GENOMIC DNA]</scope>
    <source>
        <strain evidence="12 13">R142</strain>
    </source>
</reference>
<dbReference type="Gene3D" id="2.40.170.20">
    <property type="entry name" value="TonB-dependent receptor, beta-barrel domain"/>
    <property type="match status" value="1"/>
</dbReference>
<evidence type="ECO:0000256" key="5">
    <source>
        <dbReference type="ARBA" id="ARBA00023077"/>
    </source>
</evidence>
<evidence type="ECO:0000256" key="7">
    <source>
        <dbReference type="ARBA" id="ARBA00023237"/>
    </source>
</evidence>
<evidence type="ECO:0000259" key="11">
    <source>
        <dbReference type="Pfam" id="PF07715"/>
    </source>
</evidence>
<dbReference type="Pfam" id="PF00593">
    <property type="entry name" value="TonB_dep_Rec_b-barrel"/>
    <property type="match status" value="1"/>
</dbReference>
<evidence type="ECO:0000256" key="6">
    <source>
        <dbReference type="ARBA" id="ARBA00023136"/>
    </source>
</evidence>
<dbReference type="PANTHER" id="PTHR30069:SF49">
    <property type="entry name" value="OUTER MEMBRANE PROTEIN C"/>
    <property type="match status" value="1"/>
</dbReference>
<dbReference type="GO" id="GO:0015344">
    <property type="term" value="F:siderophore uptake transmembrane transporter activity"/>
    <property type="evidence" value="ECO:0007669"/>
    <property type="project" value="TreeGrafter"/>
</dbReference>
<feature type="domain" description="TonB-dependent receptor-like beta-barrel" evidence="10">
    <location>
        <begin position="238"/>
        <end position="679"/>
    </location>
</feature>
<dbReference type="GO" id="GO:0044718">
    <property type="term" value="P:siderophore transmembrane transport"/>
    <property type="evidence" value="ECO:0007669"/>
    <property type="project" value="TreeGrafter"/>
</dbReference>
<keyword evidence="5 9" id="KW-0798">TonB box</keyword>
<dbReference type="SUPFAM" id="SSF56935">
    <property type="entry name" value="Porins"/>
    <property type="match status" value="1"/>
</dbReference>
<keyword evidence="6 8" id="KW-0472">Membrane</keyword>
<dbReference type="Pfam" id="PF07715">
    <property type="entry name" value="Plug"/>
    <property type="match status" value="1"/>
</dbReference>
<gene>
    <name evidence="12" type="ORF">FKG94_22890</name>
</gene>
<organism evidence="12 13">
    <name type="scientific">Exilibacterium tricleocarpae</name>
    <dbReference type="NCBI Taxonomy" id="2591008"/>
    <lineage>
        <taxon>Bacteria</taxon>
        <taxon>Pseudomonadati</taxon>
        <taxon>Pseudomonadota</taxon>
        <taxon>Gammaproteobacteria</taxon>
        <taxon>Cellvibrionales</taxon>
        <taxon>Cellvibrionaceae</taxon>
        <taxon>Exilibacterium</taxon>
    </lineage>
</organism>
<evidence type="ECO:0000256" key="3">
    <source>
        <dbReference type="ARBA" id="ARBA00022452"/>
    </source>
</evidence>
<dbReference type="InterPro" id="IPR036942">
    <property type="entry name" value="Beta-barrel_TonB_sf"/>
</dbReference>
<keyword evidence="13" id="KW-1185">Reference proteome</keyword>
<comment type="similarity">
    <text evidence="8 9">Belongs to the TonB-dependent receptor family.</text>
</comment>
<dbReference type="GO" id="GO:0009279">
    <property type="term" value="C:cell outer membrane"/>
    <property type="evidence" value="ECO:0007669"/>
    <property type="project" value="UniProtKB-SubCell"/>
</dbReference>
<keyword evidence="2 8" id="KW-0813">Transport</keyword>
<evidence type="ECO:0000256" key="4">
    <source>
        <dbReference type="ARBA" id="ARBA00022692"/>
    </source>
</evidence>
<keyword evidence="12" id="KW-0675">Receptor</keyword>
<accession>A0A545SXF5</accession>
<keyword evidence="4 8" id="KW-0812">Transmembrane</keyword>
<sequence>MSHTHLPVAAYHKQPIKISAPRLDCTGSSPMNDNLLIPLALAVSAYSAGVAAQAQLPEIVVVEAAVEGPEVTTVLPEVSVGADTATLLRRVPGANVNSNGPLTGIAQYRGTFGNRVSVVVDGAVLANGGPNSMDSPLSYVPNGLLRELRVTRGIVSVSAGQETLGGHIEASMRNGSFATGADVDVHSEISTSYSGLNDGISASALVYGANQHHKVAVSASYDNGNDSHYEGDNVIEATEYDRSRYNLHYGYQNDTSEFSLTLGRNETDVSGTPALPMDILYIDSDIATANFATAFDEVTFSGHLSYSHADHLMDNFSLRQAPASPMRFRSTHATGRTLDYALQANLPLLAGELAVGVDVNESIHNADVANPNNPLFAIRNFNDPVRNTYGLFGEWVMEDEDRTLELGLRFNRVSTDADPVSASGMMGMMGNGADALAAAFNSGDRSETFNNTDWVVKYAQRLRKGVGVHLGLARKSRAPSYQEHYLWLPMQSTGGLADGRSYIGNLDLDSEVAHEINLGLSLRSERLVFSPEIFYREIDDYIQGTPTANVTANQVSTMMSGNPALQFNNVDAEIYGIDTFYRYQLSDLLHLEGHLSYVRGKRTDVSDNLYRIAPLNGRIGLTYRKPSYSVTLESEFYAGQSDVAAFNNEEKTAGYGLVNLRAFYDLNEQVTLSGGIDNLFDKTHRNHLAGYNRVAGGDLALGDRLYGTGINIYGRVSYRF</sequence>
<feature type="domain" description="TonB-dependent receptor plug" evidence="11">
    <location>
        <begin position="83"/>
        <end position="166"/>
    </location>
</feature>
<evidence type="ECO:0000313" key="13">
    <source>
        <dbReference type="Proteomes" id="UP000319732"/>
    </source>
</evidence>
<comment type="caution">
    <text evidence="12">The sequence shown here is derived from an EMBL/GenBank/DDBJ whole genome shotgun (WGS) entry which is preliminary data.</text>
</comment>
<evidence type="ECO:0000256" key="1">
    <source>
        <dbReference type="ARBA" id="ARBA00004571"/>
    </source>
</evidence>
<keyword evidence="3 8" id="KW-1134">Transmembrane beta strand</keyword>
<dbReference type="Proteomes" id="UP000319732">
    <property type="component" value="Unassembled WGS sequence"/>
</dbReference>
<dbReference type="EMBL" id="VHSG01000027">
    <property type="protein sequence ID" value="TQV69643.1"/>
    <property type="molecule type" value="Genomic_DNA"/>
</dbReference>